<evidence type="ECO:0000256" key="4">
    <source>
        <dbReference type="PROSITE-ProRule" id="PRU00134"/>
    </source>
</evidence>
<sequence length="1173" mass="131434">MSHTFFWPGKYYFYPIGNTSAVCLTRDIPPEERASILLLGCGDPRHVLYTIFSESELSIRKLDFTCVDSEPAVLARNILLLTLITDKVPTPTIWNIFYHMFLDAQSHSVLVAQCKKLVEFSPSSAAWRASPYSAYLRTSTEYTLTELRRHWSLYASMAELSPRRLESIRRAYGQAFSERNSKTRPMTSARSAGPLTIHAVPVGADQVLNYWKTGTTFSQPKDVSSAKLMNPTFAYSLTGEGCTVHYGTDPMTPFHFAALFGTSKGTVSPKDMVRSAKAEFSDWCSAFQRVVSMSDAANLPCIRFFLADATAACHALNSFRTTGSLAMGAPVAQFRTDLIRLDSEEYAAGCAPSSFHVIETSNLIDHIGLLNILVAAVPLLSPSLSSVLYTESLLFNGEDATKEFAELLYADIGTMALLLNLCPVDYLSGFTTRSNTHEIMVHKFLSKDDDKAHTQFHQVTTWKSPISCDSVLALHEGRPLSPPVFDAGQLGTLLFDVYHAVFEQEDAMTFWRQNQHNLLRAMRSSNMIHYMRESFALFLKLVRERLRVASDQWCRVMERFIDLEGADETMPMNTVNRNDLYAHLHRQNVYTVDYYKKADGQKIGRFNSWDIIPPLARIILTVPREKIRSFEATLEQTGVGTPLLHGDIRGSWSLNNFSAVHAAYGRVIPIGAKGDPRVRFEGDPDGRNGSHDLVVSFVVPSMLLTDIEPPHLLKVRLSVRSTTGTTPLHAKMGMDLEIYSANLMDERQVQVLPERQVPRTDFEATAESILSPNTTLSTQIGKQDAVSIELDEQCELVSSLMTRVDIEDADIVREFGAGAVPQITQASPCMMRLTVAGHVQDVVFSFPVIGSQNKLRLARKSRYIEVIVPMAGPFLKPDGMKLNPFPVIGEGKALLPWNVHRLSLARLPLLDLKVRKLDVWLNPHVGSMLSSRERKLRKKHKADALLFVKDTLHAIFVRACGTQGGSSMRVFALRDETTNNCDTVFFISDLRFDLHSHTIVGDGYVLPLTHAMLPKISSFFGQLVHSGTMENVRVFDGEMEAWKQLIPAFVERCRTWEHTDNCEYLARQEVPLTQEMESDPLCSCGRGKDVDGLLKVPEWRRYAPFVTRIALSPLFAVSYLETVGRDPSAHKCSVCRGKGKPKVMACSKCHKVRYCSVACQKKDWPRHKPKCKA</sequence>
<dbReference type="PANTHER" id="PTHR10237:SF14">
    <property type="entry name" value="MYND-TYPE DOMAIN-CONTAINING PROTEIN"/>
    <property type="match status" value="1"/>
</dbReference>
<keyword evidence="2 4" id="KW-0863">Zinc-finger</keyword>
<dbReference type="Gene3D" id="6.10.140.2220">
    <property type="match status" value="1"/>
</dbReference>
<protein>
    <recommendedName>
        <fullName evidence="5">MYND-type domain-containing protein</fullName>
    </recommendedName>
</protein>
<dbReference type="EMBL" id="KZ857482">
    <property type="protein sequence ID" value="RDX42551.1"/>
    <property type="molecule type" value="Genomic_DNA"/>
</dbReference>
<dbReference type="PANTHER" id="PTHR10237">
    <property type="entry name" value="DEFORMED EPIDERMAL AUTOREGULATORY FACTOR 1 HOMOLOG SUPPRESSIN"/>
    <property type="match status" value="1"/>
</dbReference>
<proteinExistence type="predicted"/>
<dbReference type="PROSITE" id="PS50865">
    <property type="entry name" value="ZF_MYND_2"/>
    <property type="match status" value="1"/>
</dbReference>
<dbReference type="SUPFAM" id="SSF144232">
    <property type="entry name" value="HIT/MYND zinc finger-like"/>
    <property type="match status" value="1"/>
</dbReference>
<dbReference type="AlphaFoldDB" id="A0A371CQJ8"/>
<dbReference type="InterPro" id="IPR024119">
    <property type="entry name" value="TF_DEAF-1"/>
</dbReference>
<dbReference type="InterPro" id="IPR027974">
    <property type="entry name" value="DUF4470"/>
</dbReference>
<dbReference type="GO" id="GO:0008270">
    <property type="term" value="F:zinc ion binding"/>
    <property type="evidence" value="ECO:0007669"/>
    <property type="project" value="UniProtKB-KW"/>
</dbReference>
<keyword evidence="1" id="KW-0479">Metal-binding</keyword>
<keyword evidence="7" id="KW-1185">Reference proteome</keyword>
<gene>
    <name evidence="6" type="ORF">OH76DRAFT_1488591</name>
</gene>
<reference evidence="6 7" key="1">
    <citation type="journal article" date="2018" name="Biotechnol. Biofuels">
        <title>Integrative visual omics of the white-rot fungus Polyporus brumalis exposes the biotechnological potential of its oxidative enzymes for delignifying raw plant biomass.</title>
        <authorList>
            <person name="Miyauchi S."/>
            <person name="Rancon A."/>
            <person name="Drula E."/>
            <person name="Hage H."/>
            <person name="Chaduli D."/>
            <person name="Favel A."/>
            <person name="Grisel S."/>
            <person name="Henrissat B."/>
            <person name="Herpoel-Gimbert I."/>
            <person name="Ruiz-Duenas F.J."/>
            <person name="Chevret D."/>
            <person name="Hainaut M."/>
            <person name="Lin J."/>
            <person name="Wang M."/>
            <person name="Pangilinan J."/>
            <person name="Lipzen A."/>
            <person name="Lesage-Meessen L."/>
            <person name="Navarro D."/>
            <person name="Riley R."/>
            <person name="Grigoriev I.V."/>
            <person name="Zhou S."/>
            <person name="Raouche S."/>
            <person name="Rosso M.N."/>
        </authorList>
    </citation>
    <scope>NUCLEOTIDE SEQUENCE [LARGE SCALE GENOMIC DNA]</scope>
    <source>
        <strain evidence="6 7">BRFM 1820</strain>
    </source>
</reference>
<evidence type="ECO:0000256" key="3">
    <source>
        <dbReference type="ARBA" id="ARBA00022833"/>
    </source>
</evidence>
<keyword evidence="3" id="KW-0862">Zinc</keyword>
<evidence type="ECO:0000256" key="2">
    <source>
        <dbReference type="ARBA" id="ARBA00022771"/>
    </source>
</evidence>
<dbReference type="GO" id="GO:0005634">
    <property type="term" value="C:nucleus"/>
    <property type="evidence" value="ECO:0007669"/>
    <property type="project" value="TreeGrafter"/>
</dbReference>
<dbReference type="InterPro" id="IPR002893">
    <property type="entry name" value="Znf_MYND"/>
</dbReference>
<evidence type="ECO:0000259" key="5">
    <source>
        <dbReference type="PROSITE" id="PS50865"/>
    </source>
</evidence>
<accession>A0A371CQJ8</accession>
<evidence type="ECO:0000313" key="7">
    <source>
        <dbReference type="Proteomes" id="UP000256964"/>
    </source>
</evidence>
<dbReference type="Proteomes" id="UP000256964">
    <property type="component" value="Unassembled WGS sequence"/>
</dbReference>
<organism evidence="6 7">
    <name type="scientific">Lentinus brumalis</name>
    <dbReference type="NCBI Taxonomy" id="2498619"/>
    <lineage>
        <taxon>Eukaryota</taxon>
        <taxon>Fungi</taxon>
        <taxon>Dikarya</taxon>
        <taxon>Basidiomycota</taxon>
        <taxon>Agaricomycotina</taxon>
        <taxon>Agaricomycetes</taxon>
        <taxon>Polyporales</taxon>
        <taxon>Polyporaceae</taxon>
        <taxon>Lentinus</taxon>
    </lineage>
</organism>
<dbReference type="GO" id="GO:0000981">
    <property type="term" value="F:DNA-binding transcription factor activity, RNA polymerase II-specific"/>
    <property type="evidence" value="ECO:0007669"/>
    <property type="project" value="TreeGrafter"/>
</dbReference>
<feature type="domain" description="MYND-type" evidence="5">
    <location>
        <begin position="1132"/>
        <end position="1171"/>
    </location>
</feature>
<dbReference type="OrthoDB" id="432970at2759"/>
<dbReference type="STRING" id="139420.A0A371CQJ8"/>
<dbReference type="Pfam" id="PF14737">
    <property type="entry name" value="DUF4470"/>
    <property type="match status" value="1"/>
</dbReference>
<evidence type="ECO:0000313" key="6">
    <source>
        <dbReference type="EMBL" id="RDX42551.1"/>
    </source>
</evidence>
<name>A0A371CQJ8_9APHY</name>
<evidence type="ECO:0000256" key="1">
    <source>
        <dbReference type="ARBA" id="ARBA00022723"/>
    </source>
</evidence>
<dbReference type="Pfam" id="PF01753">
    <property type="entry name" value="zf-MYND"/>
    <property type="match status" value="1"/>
</dbReference>